<name>A0A0L0UWI5_9BASI</name>
<dbReference type="OrthoDB" id="10646818at2759"/>
<feature type="compositionally biased region" description="Polar residues" evidence="1">
    <location>
        <begin position="59"/>
        <end position="72"/>
    </location>
</feature>
<accession>A0A0L0UWI5</accession>
<dbReference type="Proteomes" id="UP000054564">
    <property type="component" value="Unassembled WGS sequence"/>
</dbReference>
<comment type="caution">
    <text evidence="2">The sequence shown here is derived from an EMBL/GenBank/DDBJ whole genome shotgun (WGS) entry which is preliminary data.</text>
</comment>
<dbReference type="EMBL" id="AJIL01000207">
    <property type="protein sequence ID" value="KNE91385.1"/>
    <property type="molecule type" value="Genomic_DNA"/>
</dbReference>
<protein>
    <submittedName>
        <fullName evidence="2">Uncharacterized protein</fullName>
    </submittedName>
</protein>
<sequence>MNKDKDPFKIDLPDSDYKSVKEDLTSPKDSDNSSIKQYLPEVAKRKSKDKQEDKKMSSNIPQEGSRANNNLPMPTAKDYYQMAATFQQPPPQHMSPHDSKNPECAILTANNSNFQIREEEVNHTLNGVFDTDVPFLSLDDNFALLGKGEAKSVITLFRMTISKDLQTMVSIGELYRLLLQNGFVVPAGIDKKAFEFTVNSKLETKENTTFTEVSTVIQSACGQNKNKTVKSSTSYAPMDLDVIQAFRQSQGKYVHPNERNSQAQQGPPPAQSR</sequence>
<evidence type="ECO:0000256" key="1">
    <source>
        <dbReference type="SAM" id="MobiDB-lite"/>
    </source>
</evidence>
<evidence type="ECO:0000313" key="2">
    <source>
        <dbReference type="EMBL" id="KNE91385.1"/>
    </source>
</evidence>
<evidence type="ECO:0000313" key="3">
    <source>
        <dbReference type="Proteomes" id="UP000054564"/>
    </source>
</evidence>
<reference evidence="3" key="1">
    <citation type="submission" date="2014-03" db="EMBL/GenBank/DDBJ databases">
        <title>The Genome Sequence of Puccinia striiformis f. sp. tritici PST-78.</title>
        <authorList>
            <consortium name="The Broad Institute Genome Sequencing Platform"/>
            <person name="Cuomo C."/>
            <person name="Hulbert S."/>
            <person name="Chen X."/>
            <person name="Walker B."/>
            <person name="Young S.K."/>
            <person name="Zeng Q."/>
            <person name="Gargeya S."/>
            <person name="Fitzgerald M."/>
            <person name="Haas B."/>
            <person name="Abouelleil A."/>
            <person name="Alvarado L."/>
            <person name="Arachchi H.M."/>
            <person name="Berlin A.M."/>
            <person name="Chapman S.B."/>
            <person name="Goldberg J."/>
            <person name="Griggs A."/>
            <person name="Gujja S."/>
            <person name="Hansen M."/>
            <person name="Howarth C."/>
            <person name="Imamovic A."/>
            <person name="Larimer J."/>
            <person name="McCowan C."/>
            <person name="Montmayeur A."/>
            <person name="Murphy C."/>
            <person name="Neiman D."/>
            <person name="Pearson M."/>
            <person name="Priest M."/>
            <person name="Roberts A."/>
            <person name="Saif S."/>
            <person name="Shea T."/>
            <person name="Sisk P."/>
            <person name="Sykes S."/>
            <person name="Wortman J."/>
            <person name="Nusbaum C."/>
            <person name="Birren B."/>
        </authorList>
    </citation>
    <scope>NUCLEOTIDE SEQUENCE [LARGE SCALE GENOMIC DNA]</scope>
    <source>
        <strain evidence="3">race PST-78</strain>
    </source>
</reference>
<feature type="compositionally biased region" description="Basic and acidic residues" evidence="1">
    <location>
        <begin position="1"/>
        <end position="31"/>
    </location>
</feature>
<organism evidence="2 3">
    <name type="scientific">Puccinia striiformis f. sp. tritici PST-78</name>
    <dbReference type="NCBI Taxonomy" id="1165861"/>
    <lineage>
        <taxon>Eukaryota</taxon>
        <taxon>Fungi</taxon>
        <taxon>Dikarya</taxon>
        <taxon>Basidiomycota</taxon>
        <taxon>Pucciniomycotina</taxon>
        <taxon>Pucciniomycetes</taxon>
        <taxon>Pucciniales</taxon>
        <taxon>Pucciniaceae</taxon>
        <taxon>Puccinia</taxon>
    </lineage>
</organism>
<proteinExistence type="predicted"/>
<gene>
    <name evidence="2" type="ORF">PSTG_15209</name>
</gene>
<keyword evidence="3" id="KW-1185">Reference proteome</keyword>
<feature type="region of interest" description="Disordered" evidence="1">
    <location>
        <begin position="1"/>
        <end position="73"/>
    </location>
</feature>
<dbReference type="AlphaFoldDB" id="A0A0L0UWI5"/>
<feature type="region of interest" description="Disordered" evidence="1">
    <location>
        <begin position="251"/>
        <end position="273"/>
    </location>
</feature>